<name>A0A2I5KNW2_STRSU</name>
<reference evidence="2 3" key="1">
    <citation type="submission" date="2017-11" db="EMBL/GenBank/DDBJ databases">
        <title>Genome analysis of Streptococcus suis serotype chz stain ah681.</title>
        <authorList>
            <person name="Pan Z."/>
            <person name="Zhang Y."/>
            <person name="Ma J."/>
            <person name="Lu P."/>
            <person name="Zhu Y."/>
            <person name="Zhong X."/>
            <person name="Dong W."/>
            <person name="Lu C."/>
            <person name="Yao H."/>
        </authorList>
    </citation>
    <scope>NUCLEOTIDE SEQUENCE [LARGE SCALE GENOMIC DNA]</scope>
    <source>
        <strain evidence="2 3">AH681</strain>
    </source>
</reference>
<gene>
    <name evidence="2" type="ORF">CWI26_05870</name>
</gene>
<keyword evidence="1" id="KW-0732">Signal</keyword>
<feature type="chain" id="PRO_5039251772" description="Lipoprotein" evidence="1">
    <location>
        <begin position="25"/>
        <end position="131"/>
    </location>
</feature>
<dbReference type="NCBIfam" id="NF033433">
    <property type="entry name" value="NisI_immun_dup"/>
    <property type="match status" value="1"/>
</dbReference>
<dbReference type="AlphaFoldDB" id="A0A2I5KNW2"/>
<accession>A0A2I5KNW2</accession>
<evidence type="ECO:0008006" key="4">
    <source>
        <dbReference type="Google" id="ProtNLM"/>
    </source>
</evidence>
<evidence type="ECO:0000313" key="2">
    <source>
        <dbReference type="EMBL" id="AUA19048.1"/>
    </source>
</evidence>
<proteinExistence type="predicted"/>
<dbReference type="EMBL" id="CP025043">
    <property type="protein sequence ID" value="AUA19048.1"/>
    <property type="molecule type" value="Genomic_DNA"/>
</dbReference>
<dbReference type="Proteomes" id="UP000231863">
    <property type="component" value="Chromosome"/>
</dbReference>
<organism evidence="2 3">
    <name type="scientific">Streptococcus suis</name>
    <dbReference type="NCBI Taxonomy" id="1307"/>
    <lineage>
        <taxon>Bacteria</taxon>
        <taxon>Bacillati</taxon>
        <taxon>Bacillota</taxon>
        <taxon>Bacilli</taxon>
        <taxon>Lactobacillales</taxon>
        <taxon>Streptococcaceae</taxon>
        <taxon>Streptococcus</taxon>
    </lineage>
</organism>
<protein>
    <recommendedName>
        <fullName evidence="4">Lipoprotein</fullName>
    </recommendedName>
</protein>
<feature type="signal peptide" evidence="1">
    <location>
        <begin position="1"/>
        <end position="24"/>
    </location>
</feature>
<dbReference type="RefSeq" id="WP_100881380.1">
    <property type="nucleotide sequence ID" value="NZ_CP025043.1"/>
</dbReference>
<evidence type="ECO:0000256" key="1">
    <source>
        <dbReference type="SAM" id="SignalP"/>
    </source>
</evidence>
<dbReference type="PROSITE" id="PS51257">
    <property type="entry name" value="PROKAR_LIPOPROTEIN"/>
    <property type="match status" value="1"/>
</dbReference>
<evidence type="ECO:0000313" key="3">
    <source>
        <dbReference type="Proteomes" id="UP000231863"/>
    </source>
</evidence>
<sequence>MKKKVFGLLALGSIMLTACSSSSAGLSFDEGYQTFHYKGKDYAVSKQEVAEDSIQGTEVQFMDWPVVKEEGEGEVKQTVSLNNLYVTSSNDWAIGVQDGYYKVDLEDNIAESDRIDYQVLLDTVDLSKENN</sequence>